<dbReference type="Gene3D" id="3.10.100.10">
    <property type="entry name" value="Mannose-Binding Protein A, subunit A"/>
    <property type="match status" value="1"/>
</dbReference>
<name>A0A914DSY7_9BILA</name>
<dbReference type="WBParaSite" id="ACRNAN_scaffold378.g19078.t1">
    <property type="protein sequence ID" value="ACRNAN_scaffold378.g19078.t1"/>
    <property type="gene ID" value="ACRNAN_scaffold378.g19078"/>
</dbReference>
<reference evidence="4" key="1">
    <citation type="submission" date="2022-11" db="UniProtKB">
        <authorList>
            <consortium name="WormBaseParasite"/>
        </authorList>
    </citation>
    <scope>IDENTIFICATION</scope>
</reference>
<dbReference type="AlphaFoldDB" id="A0A914DSY7"/>
<dbReference type="CDD" id="cd00037">
    <property type="entry name" value="CLECT"/>
    <property type="match status" value="1"/>
</dbReference>
<keyword evidence="1" id="KW-0812">Transmembrane</keyword>
<evidence type="ECO:0000256" key="1">
    <source>
        <dbReference type="SAM" id="Phobius"/>
    </source>
</evidence>
<protein>
    <submittedName>
        <fullName evidence="4">C-type lectin domain-containing protein</fullName>
    </submittedName>
</protein>
<feature type="domain" description="C-type lectin" evidence="2">
    <location>
        <begin position="155"/>
        <end position="258"/>
    </location>
</feature>
<dbReference type="InterPro" id="IPR016187">
    <property type="entry name" value="CTDL_fold"/>
</dbReference>
<evidence type="ECO:0000259" key="2">
    <source>
        <dbReference type="PROSITE" id="PS50041"/>
    </source>
</evidence>
<dbReference type="SUPFAM" id="SSF56436">
    <property type="entry name" value="C-type lectin-like"/>
    <property type="match status" value="1"/>
</dbReference>
<keyword evidence="1" id="KW-1133">Transmembrane helix</keyword>
<sequence>MKTVLPIGDRMHKVFTLPNLEPTKNPKWSILGDVAFVFLIYGLGAIAGFLLHYGAYAEQIEHFKRSPQEVRIEQTIIVKLATEQHTRLLDEVVVETTQPTTNKTTATNITTTSKSVSVKIEAENRTTTSTANTINTSTTPIPVTYFEDYMKRYNRSANEEMNFIMSFQFPSLMNKTIGGFGEGIWLGVRLDACRERREAIGRNMDGTPLDYTKFAPFEPNYYETDENCVMYYPMYLPGMYRSYIGYWNDESCGSRSAYGFVYRLLALIEICCLPR</sequence>
<dbReference type="InterPro" id="IPR016186">
    <property type="entry name" value="C-type_lectin-like/link_sf"/>
</dbReference>
<keyword evidence="1" id="KW-0472">Membrane</keyword>
<evidence type="ECO:0000313" key="3">
    <source>
        <dbReference type="Proteomes" id="UP000887540"/>
    </source>
</evidence>
<evidence type="ECO:0000313" key="4">
    <source>
        <dbReference type="WBParaSite" id="ACRNAN_scaffold378.g19078.t1"/>
    </source>
</evidence>
<keyword evidence="3" id="KW-1185">Reference proteome</keyword>
<organism evidence="3 4">
    <name type="scientific">Acrobeloides nanus</name>
    <dbReference type="NCBI Taxonomy" id="290746"/>
    <lineage>
        <taxon>Eukaryota</taxon>
        <taxon>Metazoa</taxon>
        <taxon>Ecdysozoa</taxon>
        <taxon>Nematoda</taxon>
        <taxon>Chromadorea</taxon>
        <taxon>Rhabditida</taxon>
        <taxon>Tylenchina</taxon>
        <taxon>Cephalobomorpha</taxon>
        <taxon>Cephaloboidea</taxon>
        <taxon>Cephalobidae</taxon>
        <taxon>Acrobeloides</taxon>
    </lineage>
</organism>
<proteinExistence type="predicted"/>
<dbReference type="InterPro" id="IPR001304">
    <property type="entry name" value="C-type_lectin-like"/>
</dbReference>
<accession>A0A914DSY7</accession>
<feature type="transmembrane region" description="Helical" evidence="1">
    <location>
        <begin position="34"/>
        <end position="56"/>
    </location>
</feature>
<dbReference type="PROSITE" id="PS50041">
    <property type="entry name" value="C_TYPE_LECTIN_2"/>
    <property type="match status" value="1"/>
</dbReference>
<dbReference type="Proteomes" id="UP000887540">
    <property type="component" value="Unplaced"/>
</dbReference>